<feature type="compositionally biased region" description="Polar residues" evidence="2">
    <location>
        <begin position="1125"/>
        <end position="1151"/>
    </location>
</feature>
<dbReference type="InterPro" id="IPR000159">
    <property type="entry name" value="RA_dom"/>
</dbReference>
<dbReference type="PROSITE" id="PS50297">
    <property type="entry name" value="ANK_REP_REGION"/>
    <property type="match status" value="1"/>
</dbReference>
<dbReference type="CDD" id="cd00063">
    <property type="entry name" value="FN3"/>
    <property type="match status" value="1"/>
</dbReference>
<dbReference type="InterPro" id="IPR036770">
    <property type="entry name" value="Ankyrin_rpt-contain_sf"/>
</dbReference>
<feature type="region of interest" description="Disordered" evidence="2">
    <location>
        <begin position="1060"/>
        <end position="1160"/>
    </location>
</feature>
<protein>
    <recommendedName>
        <fullName evidence="7">Ankyrin repeat and fibronectin type-III domain-containing protein 1</fullName>
    </recommendedName>
</protein>
<dbReference type="InterPro" id="IPR013783">
    <property type="entry name" value="Ig-like_fold"/>
</dbReference>
<evidence type="ECO:0000313" key="6">
    <source>
        <dbReference type="Proteomes" id="UP001152562"/>
    </source>
</evidence>
<dbReference type="SMART" id="SM00314">
    <property type="entry name" value="RA"/>
    <property type="match status" value="1"/>
</dbReference>
<evidence type="ECO:0008006" key="7">
    <source>
        <dbReference type="Google" id="ProtNLM"/>
    </source>
</evidence>
<proteinExistence type="predicted"/>
<feature type="compositionally biased region" description="Polar residues" evidence="2">
    <location>
        <begin position="850"/>
        <end position="859"/>
    </location>
</feature>
<evidence type="ECO:0000313" key="5">
    <source>
        <dbReference type="EMBL" id="CAH3830409.1"/>
    </source>
</evidence>
<dbReference type="Gene3D" id="2.60.40.10">
    <property type="entry name" value="Immunoglobulins"/>
    <property type="match status" value="1"/>
</dbReference>
<dbReference type="InterPro" id="IPR039269">
    <property type="entry name" value="ANKFN1"/>
</dbReference>
<feature type="region of interest" description="Disordered" evidence="2">
    <location>
        <begin position="398"/>
        <end position="422"/>
    </location>
</feature>
<feature type="domain" description="Fibronectin type-III" evidence="4">
    <location>
        <begin position="451"/>
        <end position="553"/>
    </location>
</feature>
<dbReference type="GO" id="GO:0005819">
    <property type="term" value="C:spindle"/>
    <property type="evidence" value="ECO:0007669"/>
    <property type="project" value="TreeGrafter"/>
</dbReference>
<feature type="region of interest" description="Disordered" evidence="2">
    <location>
        <begin position="1231"/>
        <end position="1261"/>
    </location>
</feature>
<dbReference type="GO" id="GO:0061172">
    <property type="term" value="P:regulation of establishment of bipolar cell polarity"/>
    <property type="evidence" value="ECO:0007669"/>
    <property type="project" value="TreeGrafter"/>
</dbReference>
<reference evidence="5" key="1">
    <citation type="submission" date="2022-05" db="EMBL/GenBank/DDBJ databases">
        <authorList>
            <person name="Okamura Y."/>
        </authorList>
    </citation>
    <scope>NUCLEOTIDE SEQUENCE</scope>
</reference>
<comment type="caution">
    <text evidence="5">The sequence shown here is derived from an EMBL/GenBank/DDBJ whole genome shotgun (WGS) entry which is preliminary data.</text>
</comment>
<feature type="repeat" description="ANK" evidence="1">
    <location>
        <begin position="344"/>
        <end position="369"/>
    </location>
</feature>
<dbReference type="PROSITE" id="PS50200">
    <property type="entry name" value="RA"/>
    <property type="match status" value="1"/>
</dbReference>
<accession>A0A9P0WUE0</accession>
<dbReference type="InterPro" id="IPR036116">
    <property type="entry name" value="FN3_sf"/>
</dbReference>
<feature type="compositionally biased region" description="Basic and acidic residues" evidence="2">
    <location>
        <begin position="1236"/>
        <end position="1248"/>
    </location>
</feature>
<feature type="region of interest" description="Disordered" evidence="2">
    <location>
        <begin position="838"/>
        <end position="860"/>
    </location>
</feature>
<sequence>MPICHNRRLQSIAPPDAAASERQKQNDLRNYRVYSVRVVDLACHAQLAASLSRRRAMETLLDKFKREQGGLRRSRSVRASLRLIGNRWRSKDEAPADLEKDQLLFTKQLFAEKDYSVAYTGVDGTYRSKTPAMTRRKLDPPTNMRKKSGDVDLVLKPQRPKKVEKKFSDLFYKKHKSVSAKELLVPEKIPPKAAAILHIHSPDKGKKNKGNNRPEIELIAPEARRRQRRGSESDTCVLSRGCVNQAFVYSTPPKDRKLPLSPSAYLKLHYGALVEGCAGELPSLSACAPPARPRARDIDTHTDNRTQIDIHQQALFAAVEHGYLDKARNILDSTDVDVNSINTDGLSPLDVAVLTGNRPLATMLMEFGAKDGGQFKTPEALGAHLRKLCREAESRLREVGGTREPLPPTTTGCAGAASERDKQLQHWDRRHRTLKRLTSGWSSVRTAGSLPPPGVEVCGPHAVCVRVPALRDARHANSPILTKYKVEWSSRSDFSNVCGTREVSACTLSGTGAGRVLISGLTRGRRYYFRVAAGNLRGWSDPTVSLPRSVVPSSWRDVSSPVSRGETGKTDEQLDAVATACANARRTPGGAGAAALTAGGVAAARARKNTIRQLFTGSKFHKHLRRGVYLACVVYQEERVLVTGEEFIPVVEVDETGPAALGSELHWLMKVSCAWPDVKSLRTDLQKHPSPSLHFRRRLLAAVAHMQAALSLMDLGQVYPTPLRDAAGTLVISLVSAARAGKPPALNSRWVALHKLRRRGLGDDNTIADLLLGSLHDQIRYHQVSRAALPRGLYVGYLKLQASVEEVRVVVSATAPNVPPHTRLRDNPHVSAEEWQYLKSQSGRSDDNKSVSNMSVSSEKPSECQEMFLQQISAGAKRLFRDMELPADSTKDHRFYDLEVVELSGDVSFVMLCPPPGRACCVPGQREMLLQRAGLLSLPVQAFEMIHLQTYRPHLLAKFCRLSCLLELDVALAAHSHREAFSCDELNTAKERLTKLEDLQNDLNTVWKTERWLMDLIGFARDKSGPAGVLLEHILDKSSTADGEKDVNLKIDLLQIPARDGKINKTSPGRGSWPGPGGNGPATLHPEFSKSEQQLSIVPRQPSASTLNLSSNYLNENQFKRKGSGDSQMTQSSNYMSGSQFDIKSSGSSLNGRLPPSRSEDTLVLHNDAKTQPRPHSISASLPSASPLLSRGLGATSMVSVRGNESAQSLSSDSDCHSCPKLRVTASESMASLNAEDAKKLPETKEENQENEEENREQSEGGILQVFAAYETGLAAGTSLKLHVTARTTAREVIELVVKQLNMAALLRARRGPLYPPHRLPDFCLVAVIGARERCLRDDFRPLQLQNPWRRGRLYVRLKHDVLAALTHSANQPAYI</sequence>
<dbReference type="InterPro" id="IPR002110">
    <property type="entry name" value="Ankyrin_rpt"/>
</dbReference>
<evidence type="ECO:0000256" key="2">
    <source>
        <dbReference type="SAM" id="MobiDB-lite"/>
    </source>
</evidence>
<dbReference type="Gene3D" id="3.10.20.90">
    <property type="entry name" value="Phosphatidylinositol 3-kinase Catalytic Subunit, Chain A, domain 1"/>
    <property type="match status" value="1"/>
</dbReference>
<dbReference type="Gene3D" id="1.25.40.20">
    <property type="entry name" value="Ankyrin repeat-containing domain"/>
    <property type="match status" value="1"/>
</dbReference>
<dbReference type="PROSITE" id="PS50088">
    <property type="entry name" value="ANK_REPEAT"/>
    <property type="match status" value="1"/>
</dbReference>
<dbReference type="SUPFAM" id="SSF49265">
    <property type="entry name" value="Fibronectin type III"/>
    <property type="match status" value="1"/>
</dbReference>
<evidence type="ECO:0000259" key="4">
    <source>
        <dbReference type="PROSITE" id="PS50853"/>
    </source>
</evidence>
<evidence type="ECO:0000256" key="1">
    <source>
        <dbReference type="PROSITE-ProRule" id="PRU00023"/>
    </source>
</evidence>
<dbReference type="Proteomes" id="UP001152562">
    <property type="component" value="Unassembled WGS sequence"/>
</dbReference>
<dbReference type="PANTHER" id="PTHR21437:SF1">
    <property type="entry name" value="WIDE AWAKE"/>
    <property type="match status" value="1"/>
</dbReference>
<dbReference type="GO" id="GO:0007165">
    <property type="term" value="P:signal transduction"/>
    <property type="evidence" value="ECO:0007669"/>
    <property type="project" value="InterPro"/>
</dbReference>
<name>A0A9P0WUE0_PIEBR</name>
<feature type="compositionally biased region" description="Polar residues" evidence="2">
    <location>
        <begin position="1091"/>
        <end position="1117"/>
    </location>
</feature>
<gene>
    <name evidence="5" type="ORF">PIBRA_LOCUS144</name>
</gene>
<feature type="domain" description="Ras-associating" evidence="3">
    <location>
        <begin position="1260"/>
        <end position="1361"/>
    </location>
</feature>
<dbReference type="PANTHER" id="PTHR21437">
    <property type="entry name" value="WIDE AWAKE"/>
    <property type="match status" value="1"/>
</dbReference>
<dbReference type="PROSITE" id="PS50853">
    <property type="entry name" value="FN3"/>
    <property type="match status" value="1"/>
</dbReference>
<keyword evidence="6" id="KW-1185">Reference proteome</keyword>
<dbReference type="GO" id="GO:0000132">
    <property type="term" value="P:establishment of mitotic spindle orientation"/>
    <property type="evidence" value="ECO:0007669"/>
    <property type="project" value="TreeGrafter"/>
</dbReference>
<keyword evidence="1" id="KW-0040">ANK repeat</keyword>
<dbReference type="InterPro" id="IPR003961">
    <property type="entry name" value="FN3_dom"/>
</dbReference>
<dbReference type="EMBL" id="CALOZG010000001">
    <property type="protein sequence ID" value="CAH3830409.1"/>
    <property type="molecule type" value="Genomic_DNA"/>
</dbReference>
<organism evidence="5 6">
    <name type="scientific">Pieris brassicae</name>
    <name type="common">White butterfly</name>
    <name type="synonym">Large white butterfly</name>
    <dbReference type="NCBI Taxonomy" id="7116"/>
    <lineage>
        <taxon>Eukaryota</taxon>
        <taxon>Metazoa</taxon>
        <taxon>Ecdysozoa</taxon>
        <taxon>Arthropoda</taxon>
        <taxon>Hexapoda</taxon>
        <taxon>Insecta</taxon>
        <taxon>Pterygota</taxon>
        <taxon>Neoptera</taxon>
        <taxon>Endopterygota</taxon>
        <taxon>Lepidoptera</taxon>
        <taxon>Glossata</taxon>
        <taxon>Ditrysia</taxon>
        <taxon>Papilionoidea</taxon>
        <taxon>Pieridae</taxon>
        <taxon>Pierinae</taxon>
        <taxon>Pieris</taxon>
    </lineage>
</organism>
<dbReference type="SUPFAM" id="SSF48403">
    <property type="entry name" value="Ankyrin repeat"/>
    <property type="match status" value="1"/>
</dbReference>
<evidence type="ECO:0000259" key="3">
    <source>
        <dbReference type="PROSITE" id="PS50200"/>
    </source>
</evidence>
<dbReference type="CDD" id="cd17117">
    <property type="entry name" value="RA_ANKFN1_like"/>
    <property type="match status" value="1"/>
</dbReference>